<keyword evidence="14" id="KW-0968">Cytoplasmic vesicle</keyword>
<evidence type="ECO:0000256" key="7">
    <source>
        <dbReference type="ARBA" id="ARBA00022448"/>
    </source>
</evidence>
<dbReference type="PANTHER" id="PTHR13038:SF10">
    <property type="entry name" value="AUTOPHAGY-RELATED PROTEIN 9"/>
    <property type="match status" value="1"/>
</dbReference>
<dbReference type="GO" id="GO:0000422">
    <property type="term" value="P:autophagy of mitochondrion"/>
    <property type="evidence" value="ECO:0007669"/>
    <property type="project" value="TreeGrafter"/>
</dbReference>
<dbReference type="EMBL" id="DF933814">
    <property type="protein sequence ID" value="GAM36459.1"/>
    <property type="molecule type" value="Genomic_DNA"/>
</dbReference>
<evidence type="ECO:0000256" key="16">
    <source>
        <dbReference type="ARBA" id="ARBA00024615"/>
    </source>
</evidence>
<dbReference type="Proteomes" id="UP000053095">
    <property type="component" value="Unassembled WGS sequence"/>
</dbReference>
<dbReference type="GO" id="GO:0006869">
    <property type="term" value="P:lipid transport"/>
    <property type="evidence" value="ECO:0007669"/>
    <property type="project" value="UniProtKB-KW"/>
</dbReference>
<reference evidence="24" key="1">
    <citation type="journal article" date="2015" name="Genome Announc.">
        <title>Draft genome sequence of Talaromyces cellulolyticus strain Y-94, a source of lignocellulosic biomass-degrading enzymes.</title>
        <authorList>
            <person name="Fujii T."/>
            <person name="Koike H."/>
            <person name="Sawayama S."/>
            <person name="Yano S."/>
            <person name="Inoue H."/>
        </authorList>
    </citation>
    <scope>NUCLEOTIDE SEQUENCE [LARGE SCALE GENOMIC DNA]</scope>
    <source>
        <strain evidence="24">Y-94</strain>
    </source>
</reference>
<feature type="transmembrane region" description="Helical" evidence="21">
    <location>
        <begin position="600"/>
        <end position="621"/>
    </location>
</feature>
<dbReference type="PANTHER" id="PTHR13038">
    <property type="entry name" value="APG9 AUTOPHAGY 9"/>
    <property type="match status" value="1"/>
</dbReference>
<proteinExistence type="inferred from homology"/>
<comment type="caution">
    <text evidence="21">Lacks conserved residue(s) required for the propagation of feature annotation.</text>
</comment>
<evidence type="ECO:0000256" key="10">
    <source>
        <dbReference type="ARBA" id="ARBA00023006"/>
    </source>
</evidence>
<comment type="catalytic activity">
    <reaction evidence="16">
        <text>a 1,2-diacyl-sn-glycero-3-phosphoethanolamine(in) = a 1,2-diacyl-sn-glycero-3-phosphoethanolamine(out)</text>
        <dbReference type="Rhea" id="RHEA:38895"/>
        <dbReference type="ChEBI" id="CHEBI:64612"/>
    </reaction>
</comment>
<dbReference type="GO" id="GO:0005776">
    <property type="term" value="C:autophagosome"/>
    <property type="evidence" value="ECO:0007669"/>
    <property type="project" value="TreeGrafter"/>
</dbReference>
<comment type="subcellular location">
    <subcellularLocation>
        <location evidence="1">Cytoplasmic vesicle membrane</location>
        <topology evidence="1">Multi-pass membrane protein</topology>
    </subcellularLocation>
    <subcellularLocation>
        <location evidence="2">Endoplasmic reticulum membrane</location>
        <topology evidence="2">Multi-pass membrane protein</topology>
    </subcellularLocation>
    <subcellularLocation>
        <location evidence="4">Golgi apparatus membrane</location>
        <topology evidence="4">Multi-pass membrane protein</topology>
    </subcellularLocation>
    <subcellularLocation>
        <location evidence="3 21">Preautophagosomal structure membrane</location>
        <topology evidence="3 21">Multi-pass membrane protein</topology>
    </subcellularLocation>
</comment>
<feature type="transmembrane region" description="Helical" evidence="21">
    <location>
        <begin position="243"/>
        <end position="265"/>
    </location>
</feature>
<evidence type="ECO:0000256" key="12">
    <source>
        <dbReference type="ARBA" id="ARBA00023055"/>
    </source>
</evidence>
<name>A0A510NW17_TALPI</name>
<dbReference type="Pfam" id="PF04109">
    <property type="entry name" value="ATG9"/>
    <property type="match status" value="1"/>
</dbReference>
<evidence type="ECO:0000256" key="20">
    <source>
        <dbReference type="ARBA" id="ARBA00025904"/>
    </source>
</evidence>
<feature type="region of interest" description="Disordered" evidence="22">
    <location>
        <begin position="703"/>
        <end position="732"/>
    </location>
</feature>
<evidence type="ECO:0000313" key="24">
    <source>
        <dbReference type="Proteomes" id="UP000053095"/>
    </source>
</evidence>
<protein>
    <recommendedName>
        <fullName evidence="6 21">Autophagy-related protein 9</fullName>
    </recommendedName>
</protein>
<comment type="similarity">
    <text evidence="5 21">Belongs to the ATG9 family.</text>
</comment>
<comment type="function">
    <text evidence="21">Phospholipid scramblase involved in autophagy. Cycles between the preautophagosomal structure/phagophore assembly site (PAS) and the cytoplasmic vesicle pool and supplies membrane for the growing autophagosome. Lipid scramblase activity plays a key role in preautophagosomal structure/phagophore assembly by distributing the phospholipids that arrive through ATG2 from the cytoplasmic to the luminal leaflet of the bilayer, thereby driving autophagosomal membrane expansion.</text>
</comment>
<evidence type="ECO:0000256" key="15">
    <source>
        <dbReference type="ARBA" id="ARBA00024479"/>
    </source>
</evidence>
<evidence type="ECO:0000256" key="1">
    <source>
        <dbReference type="ARBA" id="ARBA00004439"/>
    </source>
</evidence>
<evidence type="ECO:0000256" key="14">
    <source>
        <dbReference type="ARBA" id="ARBA00023329"/>
    </source>
</evidence>
<feature type="region of interest" description="Disordered" evidence="22">
    <location>
        <begin position="1"/>
        <end position="101"/>
    </location>
</feature>
<feature type="compositionally biased region" description="Polar residues" evidence="22">
    <location>
        <begin position="61"/>
        <end position="72"/>
    </location>
</feature>
<organism evidence="23 24">
    <name type="scientific">Talaromyces pinophilus</name>
    <name type="common">Penicillium pinophilum</name>
    <dbReference type="NCBI Taxonomy" id="128442"/>
    <lineage>
        <taxon>Eukaryota</taxon>
        <taxon>Fungi</taxon>
        <taxon>Dikarya</taxon>
        <taxon>Ascomycota</taxon>
        <taxon>Pezizomycotina</taxon>
        <taxon>Eurotiomycetes</taxon>
        <taxon>Eurotiomycetidae</taxon>
        <taxon>Eurotiales</taxon>
        <taxon>Trichocomaceae</taxon>
        <taxon>Talaromyces</taxon>
        <taxon>Talaromyces sect. Talaromyces</taxon>
    </lineage>
</organism>
<evidence type="ECO:0000256" key="11">
    <source>
        <dbReference type="ARBA" id="ARBA00023034"/>
    </source>
</evidence>
<keyword evidence="12 21" id="KW-0445">Lipid transport</keyword>
<dbReference type="GO" id="GO:0030659">
    <property type="term" value="C:cytoplasmic vesicle membrane"/>
    <property type="evidence" value="ECO:0007669"/>
    <property type="project" value="UniProtKB-SubCell"/>
</dbReference>
<keyword evidence="8 21" id="KW-0812">Transmembrane</keyword>
<evidence type="ECO:0000256" key="2">
    <source>
        <dbReference type="ARBA" id="ARBA00004477"/>
    </source>
</evidence>
<evidence type="ECO:0000256" key="18">
    <source>
        <dbReference type="ARBA" id="ARBA00024631"/>
    </source>
</evidence>
<feature type="transmembrane region" description="Helical" evidence="21">
    <location>
        <begin position="411"/>
        <end position="435"/>
    </location>
</feature>
<keyword evidence="11" id="KW-0333">Golgi apparatus</keyword>
<dbReference type="GO" id="GO:0034497">
    <property type="term" value="P:protein localization to phagophore assembly site"/>
    <property type="evidence" value="ECO:0007669"/>
    <property type="project" value="TreeGrafter"/>
</dbReference>
<evidence type="ECO:0000256" key="9">
    <source>
        <dbReference type="ARBA" id="ARBA00022989"/>
    </source>
</evidence>
<comment type="catalytic activity">
    <reaction evidence="15">
        <text>a 1,2-diacyl-sn-glycero-3-phospho-L-serine(in) = a 1,2-diacyl-sn-glycero-3-phospho-L-serine(out)</text>
        <dbReference type="Rhea" id="RHEA:38663"/>
        <dbReference type="ChEBI" id="CHEBI:57262"/>
    </reaction>
</comment>
<evidence type="ECO:0000256" key="17">
    <source>
        <dbReference type="ARBA" id="ARBA00024621"/>
    </source>
</evidence>
<keyword evidence="13 21" id="KW-0472">Membrane</keyword>
<dbReference type="AlphaFoldDB" id="A0A510NW17"/>
<evidence type="ECO:0000256" key="4">
    <source>
        <dbReference type="ARBA" id="ARBA00004653"/>
    </source>
</evidence>
<keyword evidence="10 21" id="KW-0072">Autophagy</keyword>
<dbReference type="GO" id="GO:0034727">
    <property type="term" value="P:piecemeal microautophagy of the nucleus"/>
    <property type="evidence" value="ECO:0007669"/>
    <property type="project" value="TreeGrafter"/>
</dbReference>
<feature type="region of interest" description="Disordered" evidence="22">
    <location>
        <begin position="133"/>
        <end position="172"/>
    </location>
</feature>
<keyword evidence="24" id="KW-1185">Reference proteome</keyword>
<dbReference type="GO" id="GO:0034045">
    <property type="term" value="C:phagophore assembly site membrane"/>
    <property type="evidence" value="ECO:0007669"/>
    <property type="project" value="UniProtKB-SubCell"/>
</dbReference>
<evidence type="ECO:0000256" key="13">
    <source>
        <dbReference type="ARBA" id="ARBA00023136"/>
    </source>
</evidence>
<evidence type="ECO:0000256" key="19">
    <source>
        <dbReference type="ARBA" id="ARBA00025503"/>
    </source>
</evidence>
<sequence>MMNSNILSRMLPPAGSPSIYEAMRHDDEASGNSDIEERAAMALDEENLQESLHNYDPDDAGNSQITTQSTAFLGQGRPRKLSDTYSTKAGGNGVRTGRSRWLQHLSPRVAEADEGGDDDDVPASLLIEGHDLEDMPKLPAPPSHGIDYHDDASPGAGPSSTRSRKRWESPRNRRKLDQFLPTPIVQQTQRPGGLSGLASASAKDKAMWRWANVENLDNFLKDVYIYYLGNGIWSILMSRALNLLTLGFVVGFTTFLSSCVNYSLIRGSNSLQNVLVPKYISDPEIQTISWQQVVSRLMTLRDSNPSTAAAISARHRRFMGSQSKQRMDAHDIANRLMRKENYLIALFNKDILDLTLPVPFLRNRQLFSRTLEWNLNLCILDYVFNEQGQVRPLFLRDTHRRALSEGLRRRFIFAGVMNIFVAPFIVVYFMMHYFFRYFNEYQKNPSQIGSRQYTPLAEWKFREFNELWHLFQRRINMSYPFASRYVDQFPKDKTVQISSFVAFIAGALASVLALASLLDPELFLGFEITQDRTVLFYLGLFGSVWAIARGLVPEETDVFDPEFALLEVTNFTHYRPNHWAGRLHSDEVRQEFAMLYQMKIVIFLEEILSMIFTPFVLWFSLPKCSDRLIDFFREFTVHVDGLGYVCSFAVFDFKKDAQTIPQGRVQSGPAGDLRDDYFSTKDGKMLASYYGFLDSYGANPKAAAAPGTRRRFHPPPPFPALGSTHPADATPRAERWDQMGPRHSPMVGPQTRHSTLRGSRMGGVPGYNSPFHSMLLDPHHQPSASALRSAPMTGAQSRFRPSRAAPSVGDAMDDVKELSDVEASKNGAGQQSGRIGDDSTGAVATSDNNLEGSWRMNLAGEADDSDSVEEGDEVEAIVNGPGGVLGLIQQFQKANNEGRAGGATVNI</sequence>
<comment type="catalytic activity">
    <reaction evidence="18">
        <text>a 1,2-diacyl-sn-glycero-3-phosphocholine(in) = a 1,2-diacyl-sn-glycero-3-phosphocholine(out)</text>
        <dbReference type="Rhea" id="RHEA:38571"/>
        <dbReference type="ChEBI" id="CHEBI:57643"/>
    </reaction>
</comment>
<evidence type="ECO:0000256" key="3">
    <source>
        <dbReference type="ARBA" id="ARBA00004511"/>
    </source>
</evidence>
<evidence type="ECO:0000256" key="8">
    <source>
        <dbReference type="ARBA" id="ARBA00022692"/>
    </source>
</evidence>
<keyword evidence="9 21" id="KW-1133">Transmembrane helix</keyword>
<dbReference type="InterPro" id="IPR007241">
    <property type="entry name" value="Autophagy-rel_prot_9"/>
</dbReference>
<evidence type="ECO:0000313" key="23">
    <source>
        <dbReference type="EMBL" id="GAM36459.1"/>
    </source>
</evidence>
<gene>
    <name evidence="23" type="ORF">TCE0_018r05571</name>
</gene>
<evidence type="ECO:0000256" key="6">
    <source>
        <dbReference type="ARBA" id="ARBA00018074"/>
    </source>
</evidence>
<accession>A0A510NW17</accession>
<feature type="transmembrane region" description="Helical" evidence="21">
    <location>
        <begin position="497"/>
        <end position="518"/>
    </location>
</feature>
<evidence type="ECO:0000256" key="22">
    <source>
        <dbReference type="SAM" id="MobiDB-lite"/>
    </source>
</evidence>
<evidence type="ECO:0000256" key="21">
    <source>
        <dbReference type="RuleBase" id="RU364027"/>
    </source>
</evidence>
<keyword evidence="7 21" id="KW-0813">Transport</keyword>
<comment type="catalytic activity">
    <reaction evidence="17">
        <text>a 1,2-diacyl-sn-glycero-3-phospho-(1D-myo-inositol-3-phosphate)(in) = a 1,2-diacyl-sn-glycero-3-phospho-(1D-myo-inositol-3-phosphate)(out)</text>
        <dbReference type="Rhea" id="RHEA:67920"/>
        <dbReference type="ChEBI" id="CHEBI:58088"/>
    </reaction>
</comment>
<feature type="compositionally biased region" description="Basic and acidic residues" evidence="22">
    <location>
        <begin position="813"/>
        <end position="823"/>
    </location>
</feature>
<dbReference type="GO" id="GO:0005789">
    <property type="term" value="C:endoplasmic reticulum membrane"/>
    <property type="evidence" value="ECO:0007669"/>
    <property type="project" value="UniProtKB-SubCell"/>
</dbReference>
<evidence type="ECO:0000256" key="5">
    <source>
        <dbReference type="ARBA" id="ARBA00006185"/>
    </source>
</evidence>
<feature type="region of interest" description="Disordered" evidence="22">
    <location>
        <begin position="776"/>
        <end position="842"/>
    </location>
</feature>
<dbReference type="GO" id="GO:0000139">
    <property type="term" value="C:Golgi membrane"/>
    <property type="evidence" value="ECO:0007669"/>
    <property type="project" value="UniProtKB-SubCell"/>
</dbReference>
<dbReference type="GO" id="GO:0061709">
    <property type="term" value="P:reticulophagy"/>
    <property type="evidence" value="ECO:0007669"/>
    <property type="project" value="TreeGrafter"/>
</dbReference>
<comment type="function">
    <text evidence="19">Phospholipid scramblase involved in autophagy and cytoplasm to vacuole transport (Cvt) vesicle formation. Cycles between the preautophagosomal structure/phagophore assembly site (PAS) and the cytoplasmic vesicle pool and supplies membrane for the growing autophagosome. Lipid scramblase activity plays a key role in preautophagosomal structure/phagophore assembly by distributing the phospholipids that arrive through ATG2 from the cytoplasmic to the luminal leaflet of the bilayer, thereby driving autophagosomal membrane expansion. Required for mitophagy. Also involved in endoplasmic reticulum-specific autophagic process and is essential for the survival of cells subjected to severe ER stress. Different machineries are required for anterograde trafficking to the PAS during either the Cvt pathway or bulk autophagy and for retrograde trafficking.</text>
</comment>
<comment type="subunit">
    <text evidence="20">Homotrimer; forms a homotrimer with a central pore that forms a path between the two membrane leaflets.</text>
</comment>